<dbReference type="PANTHER" id="PTHR43792">
    <property type="entry name" value="GNAT FAMILY, PUTATIVE (AFU_ORTHOLOGUE AFUA_3G00765)-RELATED-RELATED"/>
    <property type="match status" value="1"/>
</dbReference>
<dbReference type="EMBL" id="QJUI01000009">
    <property type="protein sequence ID" value="TBU79856.1"/>
    <property type="molecule type" value="Genomic_DNA"/>
</dbReference>
<dbReference type="Pfam" id="PF13302">
    <property type="entry name" value="Acetyltransf_3"/>
    <property type="match status" value="1"/>
</dbReference>
<dbReference type="RefSeq" id="WP_131180303.1">
    <property type="nucleotide sequence ID" value="NZ_QJUI01000009.1"/>
</dbReference>
<name>A0A4Q9QMN3_9GAMM</name>
<evidence type="ECO:0000313" key="2">
    <source>
        <dbReference type="EMBL" id="TBU79856.1"/>
    </source>
</evidence>
<evidence type="ECO:0000259" key="1">
    <source>
        <dbReference type="PROSITE" id="PS51186"/>
    </source>
</evidence>
<keyword evidence="2" id="KW-0808">Transferase</keyword>
<feature type="domain" description="N-acetyltransferase" evidence="1">
    <location>
        <begin position="19"/>
        <end position="178"/>
    </location>
</feature>
<organism evidence="2 3">
    <name type="scientific">Phytopseudomonas daroniae</name>
    <dbReference type="NCBI Taxonomy" id="2487519"/>
    <lineage>
        <taxon>Bacteria</taxon>
        <taxon>Pseudomonadati</taxon>
        <taxon>Pseudomonadota</taxon>
        <taxon>Gammaproteobacteria</taxon>
        <taxon>Pseudomonadales</taxon>
        <taxon>Pseudomonadaceae</taxon>
        <taxon>Phytopseudomonas</taxon>
    </lineage>
</organism>
<dbReference type="SUPFAM" id="SSF55729">
    <property type="entry name" value="Acyl-CoA N-acyltransferases (Nat)"/>
    <property type="match status" value="1"/>
</dbReference>
<dbReference type="GO" id="GO:0016747">
    <property type="term" value="F:acyltransferase activity, transferring groups other than amino-acyl groups"/>
    <property type="evidence" value="ECO:0007669"/>
    <property type="project" value="InterPro"/>
</dbReference>
<dbReference type="InterPro" id="IPR051531">
    <property type="entry name" value="N-acetyltransferase"/>
</dbReference>
<dbReference type="Gene3D" id="3.40.630.30">
    <property type="match status" value="1"/>
</dbReference>
<dbReference type="OrthoDB" id="9801656at2"/>
<evidence type="ECO:0000313" key="3">
    <source>
        <dbReference type="Proteomes" id="UP000292302"/>
    </source>
</evidence>
<accession>A0A4Q9QMN3</accession>
<dbReference type="PROSITE" id="PS51186">
    <property type="entry name" value="GNAT"/>
    <property type="match status" value="1"/>
</dbReference>
<comment type="caution">
    <text evidence="2">The sequence shown here is derived from an EMBL/GenBank/DDBJ whole genome shotgun (WGS) entry which is preliminary data.</text>
</comment>
<dbReference type="InterPro" id="IPR016181">
    <property type="entry name" value="Acyl_CoA_acyltransferase"/>
</dbReference>
<dbReference type="Proteomes" id="UP000292302">
    <property type="component" value="Unassembled WGS sequence"/>
</dbReference>
<proteinExistence type="predicted"/>
<sequence>MDVIELQTPRLNLRAWHDEDLSELATLCADPEVMRYFPAPLSREQSMALLARLQQHFRQHGFGFWALQRREDGRFIGFTGLAHVGFEAPFKPAVEIGWRLVPGHWGQGYAQEAARAALDCAFGRLALERVVSFTATVNTPSQRVMQALGMRPAGGFEHPALAPGHPLRQHLLYEMTRNGWLKRG</sequence>
<dbReference type="PANTHER" id="PTHR43792:SF1">
    <property type="entry name" value="N-ACETYLTRANSFERASE DOMAIN-CONTAINING PROTEIN"/>
    <property type="match status" value="1"/>
</dbReference>
<reference evidence="2 3" key="1">
    <citation type="submission" date="2018-06" db="EMBL/GenBank/DDBJ databases">
        <title>Three novel Pseudomonas species isolated from symptomatic oak.</title>
        <authorList>
            <person name="Bueno-Gonzalez V."/>
            <person name="Brady C."/>
        </authorList>
    </citation>
    <scope>NUCLEOTIDE SEQUENCE [LARGE SCALE GENOMIC DNA]</scope>
    <source>
        <strain evidence="2 3">P9A</strain>
    </source>
</reference>
<protein>
    <submittedName>
        <fullName evidence="2">GNAT family N-acetyltransferase</fullName>
    </submittedName>
</protein>
<dbReference type="AlphaFoldDB" id="A0A4Q9QMN3"/>
<gene>
    <name evidence="2" type="ORF">DNK06_12320</name>
</gene>
<keyword evidence="3" id="KW-1185">Reference proteome</keyword>
<dbReference type="InterPro" id="IPR000182">
    <property type="entry name" value="GNAT_dom"/>
</dbReference>